<name>A0AAW0E634_9AGAR</name>
<proteinExistence type="predicted"/>
<feature type="compositionally biased region" description="Polar residues" evidence="1">
    <location>
        <begin position="156"/>
        <end position="168"/>
    </location>
</feature>
<protein>
    <submittedName>
        <fullName evidence="2">Uncharacterized protein</fullName>
    </submittedName>
</protein>
<evidence type="ECO:0000313" key="2">
    <source>
        <dbReference type="EMBL" id="KAK7060008.1"/>
    </source>
</evidence>
<keyword evidence="3" id="KW-1185">Reference proteome</keyword>
<organism evidence="2 3">
    <name type="scientific">Favolaschia claudopus</name>
    <dbReference type="NCBI Taxonomy" id="2862362"/>
    <lineage>
        <taxon>Eukaryota</taxon>
        <taxon>Fungi</taxon>
        <taxon>Dikarya</taxon>
        <taxon>Basidiomycota</taxon>
        <taxon>Agaricomycotina</taxon>
        <taxon>Agaricomycetes</taxon>
        <taxon>Agaricomycetidae</taxon>
        <taxon>Agaricales</taxon>
        <taxon>Marasmiineae</taxon>
        <taxon>Mycenaceae</taxon>
        <taxon>Favolaschia</taxon>
    </lineage>
</organism>
<dbReference type="Proteomes" id="UP001362999">
    <property type="component" value="Unassembled WGS sequence"/>
</dbReference>
<feature type="region of interest" description="Disordered" evidence="1">
    <location>
        <begin position="135"/>
        <end position="168"/>
    </location>
</feature>
<dbReference type="EMBL" id="JAWWNJ010000003">
    <property type="protein sequence ID" value="KAK7060008.1"/>
    <property type="molecule type" value="Genomic_DNA"/>
</dbReference>
<sequence length="183" mass="19488">MAPAASFPILCLLKLESEADVVADNLGGAACHCESTGRMSEGGVSLYPDAPAVDIPIARSPLRLRAYHPACGSPPVIDDVSLSHTQTPIPAGTRTQLPLPVYPPVSRSTMSSIPRQLLPSMPFSPLQPKWLDETTYTPSSLLTPPGLTSHSPFPPSQDTHPALPSSSFKRIQSRRCLPPFVSA</sequence>
<evidence type="ECO:0000256" key="1">
    <source>
        <dbReference type="SAM" id="MobiDB-lite"/>
    </source>
</evidence>
<feature type="compositionally biased region" description="Low complexity" evidence="1">
    <location>
        <begin position="135"/>
        <end position="151"/>
    </location>
</feature>
<reference evidence="2 3" key="1">
    <citation type="journal article" date="2024" name="J Genomics">
        <title>Draft genome sequencing and assembly of Favolaschia claudopus CIRM-BRFM 2984 isolated from oak limbs.</title>
        <authorList>
            <person name="Navarro D."/>
            <person name="Drula E."/>
            <person name="Chaduli D."/>
            <person name="Cazenave R."/>
            <person name="Ahrendt S."/>
            <person name="Wang J."/>
            <person name="Lipzen A."/>
            <person name="Daum C."/>
            <person name="Barry K."/>
            <person name="Grigoriev I.V."/>
            <person name="Favel A."/>
            <person name="Rosso M.N."/>
            <person name="Martin F."/>
        </authorList>
    </citation>
    <scope>NUCLEOTIDE SEQUENCE [LARGE SCALE GENOMIC DNA]</scope>
    <source>
        <strain evidence="2 3">CIRM-BRFM 2984</strain>
    </source>
</reference>
<dbReference type="AlphaFoldDB" id="A0AAW0E634"/>
<gene>
    <name evidence="2" type="ORF">R3P38DRAFT_3168470</name>
</gene>
<accession>A0AAW0E634</accession>
<comment type="caution">
    <text evidence="2">The sequence shown here is derived from an EMBL/GenBank/DDBJ whole genome shotgun (WGS) entry which is preliminary data.</text>
</comment>
<evidence type="ECO:0000313" key="3">
    <source>
        <dbReference type="Proteomes" id="UP001362999"/>
    </source>
</evidence>